<dbReference type="EMBL" id="KV722354">
    <property type="protein sequence ID" value="OCH93488.1"/>
    <property type="molecule type" value="Genomic_DNA"/>
</dbReference>
<evidence type="ECO:0000313" key="1">
    <source>
        <dbReference type="EMBL" id="OCH93488.1"/>
    </source>
</evidence>
<name>A0A8E2J2W5_9APHY</name>
<reference evidence="1 2" key="1">
    <citation type="submission" date="2016-07" db="EMBL/GenBank/DDBJ databases">
        <title>Draft genome of the white-rot fungus Obba rivulosa 3A-2.</title>
        <authorList>
            <consortium name="DOE Joint Genome Institute"/>
            <person name="Miettinen O."/>
            <person name="Riley R."/>
            <person name="Acob R."/>
            <person name="Barry K."/>
            <person name="Cullen D."/>
            <person name="De Vries R."/>
            <person name="Hainaut M."/>
            <person name="Hatakka A."/>
            <person name="Henrissat B."/>
            <person name="Hilden K."/>
            <person name="Kuo R."/>
            <person name="Labutti K."/>
            <person name="Lipzen A."/>
            <person name="Makela M.R."/>
            <person name="Sandor L."/>
            <person name="Spatafora J.W."/>
            <person name="Grigoriev I.V."/>
            <person name="Hibbett D.S."/>
        </authorList>
    </citation>
    <scope>NUCLEOTIDE SEQUENCE [LARGE SCALE GENOMIC DNA]</scope>
    <source>
        <strain evidence="1 2">3A-2</strain>
    </source>
</reference>
<dbReference type="Proteomes" id="UP000250043">
    <property type="component" value="Unassembled WGS sequence"/>
</dbReference>
<organism evidence="1 2">
    <name type="scientific">Obba rivulosa</name>
    <dbReference type="NCBI Taxonomy" id="1052685"/>
    <lineage>
        <taxon>Eukaryota</taxon>
        <taxon>Fungi</taxon>
        <taxon>Dikarya</taxon>
        <taxon>Basidiomycota</taxon>
        <taxon>Agaricomycotina</taxon>
        <taxon>Agaricomycetes</taxon>
        <taxon>Polyporales</taxon>
        <taxon>Gelatoporiaceae</taxon>
        <taxon>Obba</taxon>
    </lineage>
</organism>
<keyword evidence="2" id="KW-1185">Reference proteome</keyword>
<dbReference type="AlphaFoldDB" id="A0A8E2J2W5"/>
<sequence>MCSRPAAAVAALPAGNSEHPAQLSINKNQRELPSVNPTRRASHHVPRARDIRFVVLRRIPRYRGAKDARSMRQSAFVCSHSARLKARDICRVATIRELPPFFIGTV</sequence>
<accession>A0A8E2J2W5</accession>
<protein>
    <submittedName>
        <fullName evidence="1">Uncharacterized protein</fullName>
    </submittedName>
</protein>
<gene>
    <name evidence="1" type="ORF">OBBRIDRAFT_306240</name>
</gene>
<evidence type="ECO:0000313" key="2">
    <source>
        <dbReference type="Proteomes" id="UP000250043"/>
    </source>
</evidence>
<proteinExistence type="predicted"/>